<dbReference type="PANTHER" id="PTHR33885:SF3">
    <property type="entry name" value="PHAGE SHOCK PROTEIN C"/>
    <property type="match status" value="1"/>
</dbReference>
<evidence type="ECO:0000256" key="3">
    <source>
        <dbReference type="ARBA" id="ARBA00022692"/>
    </source>
</evidence>
<keyword evidence="2" id="KW-1003">Cell membrane</keyword>
<dbReference type="Pfam" id="PF04024">
    <property type="entry name" value="PspC"/>
    <property type="match status" value="1"/>
</dbReference>
<organism evidence="8">
    <name type="scientific">bioreactor metagenome</name>
    <dbReference type="NCBI Taxonomy" id="1076179"/>
    <lineage>
        <taxon>unclassified sequences</taxon>
        <taxon>metagenomes</taxon>
        <taxon>ecological metagenomes</taxon>
    </lineage>
</organism>
<sequence>MLGIIRLGAYLLSGLTIWQFVNDGSAMNNVLPAARHLVLDPSHGMVFGVCAGVSNYTGFDVTLIRLLWTVSSFYRGFGIILYVLAFLIMPSNA</sequence>
<gene>
    <name evidence="8" type="ORF">SDC9_04106</name>
</gene>
<evidence type="ECO:0000256" key="4">
    <source>
        <dbReference type="ARBA" id="ARBA00022989"/>
    </source>
</evidence>
<evidence type="ECO:0000256" key="6">
    <source>
        <dbReference type="SAM" id="Phobius"/>
    </source>
</evidence>
<comment type="subcellular location">
    <subcellularLocation>
        <location evidence="1">Cell membrane</location>
        <topology evidence="1">Single-pass membrane protein</topology>
    </subcellularLocation>
</comment>
<dbReference type="EMBL" id="VSSQ01000007">
    <property type="protein sequence ID" value="MPL58572.1"/>
    <property type="molecule type" value="Genomic_DNA"/>
</dbReference>
<keyword evidence="5 6" id="KW-0472">Membrane</keyword>
<feature type="transmembrane region" description="Helical" evidence="6">
    <location>
        <begin position="66"/>
        <end position="89"/>
    </location>
</feature>
<dbReference type="InterPro" id="IPR052027">
    <property type="entry name" value="PspC"/>
</dbReference>
<reference evidence="8" key="1">
    <citation type="submission" date="2019-08" db="EMBL/GenBank/DDBJ databases">
        <authorList>
            <person name="Kucharzyk K."/>
            <person name="Murdoch R.W."/>
            <person name="Higgins S."/>
            <person name="Loffler F."/>
        </authorList>
    </citation>
    <scope>NUCLEOTIDE SEQUENCE</scope>
</reference>
<proteinExistence type="predicted"/>
<accession>A0A644SXY8</accession>
<evidence type="ECO:0000256" key="1">
    <source>
        <dbReference type="ARBA" id="ARBA00004162"/>
    </source>
</evidence>
<evidence type="ECO:0000259" key="7">
    <source>
        <dbReference type="Pfam" id="PF04024"/>
    </source>
</evidence>
<evidence type="ECO:0000256" key="5">
    <source>
        <dbReference type="ARBA" id="ARBA00023136"/>
    </source>
</evidence>
<name>A0A644SXY8_9ZZZZ</name>
<dbReference type="GO" id="GO:0005886">
    <property type="term" value="C:plasma membrane"/>
    <property type="evidence" value="ECO:0007669"/>
    <property type="project" value="UniProtKB-SubCell"/>
</dbReference>
<evidence type="ECO:0000313" key="8">
    <source>
        <dbReference type="EMBL" id="MPL58572.1"/>
    </source>
</evidence>
<keyword evidence="3 6" id="KW-0812">Transmembrane</keyword>
<dbReference type="PANTHER" id="PTHR33885">
    <property type="entry name" value="PHAGE SHOCK PROTEIN C"/>
    <property type="match status" value="1"/>
</dbReference>
<comment type="caution">
    <text evidence="8">The sequence shown here is derived from an EMBL/GenBank/DDBJ whole genome shotgun (WGS) entry which is preliminary data.</text>
</comment>
<dbReference type="AlphaFoldDB" id="A0A644SXY8"/>
<dbReference type="InterPro" id="IPR007168">
    <property type="entry name" value="Phageshock_PspC_N"/>
</dbReference>
<feature type="domain" description="Phage shock protein PspC N-terminal" evidence="7">
    <location>
        <begin position="36"/>
        <end position="91"/>
    </location>
</feature>
<protein>
    <recommendedName>
        <fullName evidence="7">Phage shock protein PspC N-terminal domain-containing protein</fullName>
    </recommendedName>
</protein>
<evidence type="ECO:0000256" key="2">
    <source>
        <dbReference type="ARBA" id="ARBA00022475"/>
    </source>
</evidence>
<keyword evidence="4 6" id="KW-1133">Transmembrane helix</keyword>